<keyword evidence="1" id="KW-0732">Signal</keyword>
<evidence type="ECO:0000256" key="1">
    <source>
        <dbReference type="SAM" id="SignalP"/>
    </source>
</evidence>
<gene>
    <name evidence="3" type="ORF">SAMN05444338_113117</name>
</gene>
<dbReference type="RefSeq" id="WP_091434188.1">
    <property type="nucleotide sequence ID" value="NZ_FNMV01000013.1"/>
</dbReference>
<proteinExistence type="predicted"/>
<feature type="chain" id="PRO_5011456337" description="DUF4440 domain-containing protein" evidence="1">
    <location>
        <begin position="24"/>
        <end position="164"/>
    </location>
</feature>
<dbReference type="InterPro" id="IPR032710">
    <property type="entry name" value="NTF2-like_dom_sf"/>
</dbReference>
<evidence type="ECO:0000313" key="3">
    <source>
        <dbReference type="EMBL" id="SDX69938.1"/>
    </source>
</evidence>
<dbReference type="STRING" id="229203.SAMN05444338_113117"/>
<evidence type="ECO:0000259" key="2">
    <source>
        <dbReference type="Pfam" id="PF14534"/>
    </source>
</evidence>
<name>A0A1H3DUZ1_9FLAO</name>
<evidence type="ECO:0000313" key="4">
    <source>
        <dbReference type="Proteomes" id="UP000198569"/>
    </source>
</evidence>
<protein>
    <recommendedName>
        <fullName evidence="2">DUF4440 domain-containing protein</fullName>
    </recommendedName>
</protein>
<dbReference type="InterPro" id="IPR027843">
    <property type="entry name" value="DUF4440"/>
</dbReference>
<dbReference type="OrthoDB" id="1357763at2"/>
<feature type="domain" description="DUF4440" evidence="2">
    <location>
        <begin position="46"/>
        <end position="157"/>
    </location>
</feature>
<organism evidence="3 4">
    <name type="scientific">Flavobacterium degerlachei</name>
    <dbReference type="NCBI Taxonomy" id="229203"/>
    <lineage>
        <taxon>Bacteria</taxon>
        <taxon>Pseudomonadati</taxon>
        <taxon>Bacteroidota</taxon>
        <taxon>Flavobacteriia</taxon>
        <taxon>Flavobacteriales</taxon>
        <taxon>Flavobacteriaceae</taxon>
        <taxon>Flavobacterium</taxon>
    </lineage>
</organism>
<feature type="signal peptide" evidence="1">
    <location>
        <begin position="1"/>
        <end position="23"/>
    </location>
</feature>
<dbReference type="EMBL" id="FNMV01000013">
    <property type="protein sequence ID" value="SDX69938.1"/>
    <property type="molecule type" value="Genomic_DNA"/>
</dbReference>
<reference evidence="4" key="1">
    <citation type="submission" date="2016-10" db="EMBL/GenBank/DDBJ databases">
        <authorList>
            <person name="Varghese N."/>
            <person name="Submissions S."/>
        </authorList>
    </citation>
    <scope>NUCLEOTIDE SEQUENCE [LARGE SCALE GENOMIC DNA]</scope>
    <source>
        <strain evidence="4">DSM 15718</strain>
    </source>
</reference>
<dbReference type="Pfam" id="PF14534">
    <property type="entry name" value="DUF4440"/>
    <property type="match status" value="1"/>
</dbReference>
<dbReference type="SUPFAM" id="SSF54427">
    <property type="entry name" value="NTF2-like"/>
    <property type="match status" value="1"/>
</dbReference>
<accession>A0A1H3DUZ1</accession>
<dbReference type="Gene3D" id="3.10.450.50">
    <property type="match status" value="1"/>
</dbReference>
<keyword evidence="4" id="KW-1185">Reference proteome</keyword>
<dbReference type="AlphaFoldDB" id="A0A1H3DUZ1"/>
<sequence>MRNSRLPYFLILLFTITATICSAQKNTAKEPAYIYIPDDLELYKTIVAMDSTFFQAYNTCDLYKQAAIYSDNIEFYHDQGGLMTIKQEILDGTEKYICGKVTRELVKGSIEVYPIKDFGAVEIGRHKFHNNTEKEGTASHASKFIIFWKNDNNIWTITKVVSLH</sequence>
<dbReference type="Proteomes" id="UP000198569">
    <property type="component" value="Unassembled WGS sequence"/>
</dbReference>